<keyword evidence="3" id="KW-0378">Hydrolase</keyword>
<dbReference type="GO" id="GO:0019784">
    <property type="term" value="F:deNEDDylase activity"/>
    <property type="evidence" value="ECO:0007669"/>
    <property type="project" value="InterPro"/>
</dbReference>
<organism evidence="7 8">
    <name type="scientific">Chenopodium quinoa</name>
    <name type="common">Quinoa</name>
    <dbReference type="NCBI Taxonomy" id="63459"/>
    <lineage>
        <taxon>Eukaryota</taxon>
        <taxon>Viridiplantae</taxon>
        <taxon>Streptophyta</taxon>
        <taxon>Embryophyta</taxon>
        <taxon>Tracheophyta</taxon>
        <taxon>Spermatophyta</taxon>
        <taxon>Magnoliopsida</taxon>
        <taxon>eudicotyledons</taxon>
        <taxon>Gunneridae</taxon>
        <taxon>Pentapetalae</taxon>
        <taxon>Caryophyllales</taxon>
        <taxon>Chenopodiaceae</taxon>
        <taxon>Chenopodioideae</taxon>
        <taxon>Atripliceae</taxon>
        <taxon>Chenopodium</taxon>
    </lineage>
</organism>
<dbReference type="SUPFAM" id="SSF54001">
    <property type="entry name" value="Cysteine proteinases"/>
    <property type="match status" value="1"/>
</dbReference>
<reference evidence="7" key="2">
    <citation type="submission" date="2021-03" db="UniProtKB">
        <authorList>
            <consortium name="EnsemblPlants"/>
        </authorList>
    </citation>
    <scope>IDENTIFICATION</scope>
</reference>
<dbReference type="Pfam" id="PF02902">
    <property type="entry name" value="Peptidase_C48"/>
    <property type="match status" value="1"/>
</dbReference>
<feature type="domain" description="Ubiquitin-like protease family profile" evidence="6">
    <location>
        <begin position="9"/>
        <end position="74"/>
    </location>
</feature>
<evidence type="ECO:0000256" key="5">
    <source>
        <dbReference type="SAM" id="MobiDB-lite"/>
    </source>
</evidence>
<dbReference type="PANTHER" id="PTHR46468">
    <property type="entry name" value="SENTRIN-SPECIFIC PROTEASE 8"/>
    <property type="match status" value="1"/>
</dbReference>
<dbReference type="EnsemblPlants" id="AUR62015500-RA">
    <property type="protein sequence ID" value="AUR62015500-RA:cds"/>
    <property type="gene ID" value="AUR62015500"/>
</dbReference>
<evidence type="ECO:0000256" key="2">
    <source>
        <dbReference type="ARBA" id="ARBA00022670"/>
    </source>
</evidence>
<feature type="region of interest" description="Disordered" evidence="5">
    <location>
        <begin position="77"/>
        <end position="96"/>
    </location>
</feature>
<dbReference type="InterPro" id="IPR003653">
    <property type="entry name" value="Peptidase_C48_C"/>
</dbReference>
<evidence type="ECO:0000256" key="1">
    <source>
        <dbReference type="ARBA" id="ARBA00005234"/>
    </source>
</evidence>
<reference evidence="7" key="1">
    <citation type="journal article" date="2017" name="Nature">
        <title>The genome of Chenopodium quinoa.</title>
        <authorList>
            <person name="Jarvis D.E."/>
            <person name="Ho Y.S."/>
            <person name="Lightfoot D.J."/>
            <person name="Schmoeckel S.M."/>
            <person name="Li B."/>
            <person name="Borm T.J.A."/>
            <person name="Ohyanagi H."/>
            <person name="Mineta K."/>
            <person name="Michell C.T."/>
            <person name="Saber N."/>
            <person name="Kharbatia N.M."/>
            <person name="Rupper R.R."/>
            <person name="Sharp A.R."/>
            <person name="Dally N."/>
            <person name="Boughton B.A."/>
            <person name="Woo Y.H."/>
            <person name="Gao G."/>
            <person name="Schijlen E.G.W.M."/>
            <person name="Guo X."/>
            <person name="Momin A.A."/>
            <person name="Negrao S."/>
            <person name="Al-Babili S."/>
            <person name="Gehring C."/>
            <person name="Roessner U."/>
            <person name="Jung C."/>
            <person name="Murphy K."/>
            <person name="Arold S.T."/>
            <person name="Gojobori T."/>
            <person name="van der Linden C.G."/>
            <person name="van Loo E.N."/>
            <person name="Jellen E.N."/>
            <person name="Maughan P.J."/>
            <person name="Tester M."/>
        </authorList>
    </citation>
    <scope>NUCLEOTIDE SEQUENCE [LARGE SCALE GENOMIC DNA]</scope>
    <source>
        <strain evidence="7">cv. PI 614886</strain>
    </source>
</reference>
<evidence type="ECO:0000259" key="6">
    <source>
        <dbReference type="Pfam" id="PF02902"/>
    </source>
</evidence>
<proteinExistence type="inferred from homology"/>
<dbReference type="Proteomes" id="UP000596660">
    <property type="component" value="Unplaced"/>
</dbReference>
<dbReference type="AlphaFoldDB" id="A0A803LMI9"/>
<keyword evidence="4" id="KW-0788">Thiol protease</keyword>
<evidence type="ECO:0000313" key="8">
    <source>
        <dbReference type="Proteomes" id="UP000596660"/>
    </source>
</evidence>
<evidence type="ECO:0000313" key="7">
    <source>
        <dbReference type="EnsemblPlants" id="AUR62015500-RA:cds"/>
    </source>
</evidence>
<protein>
    <recommendedName>
        <fullName evidence="6">Ubiquitin-like protease family profile domain-containing protein</fullName>
    </recommendedName>
</protein>
<evidence type="ECO:0000256" key="3">
    <source>
        <dbReference type="ARBA" id="ARBA00022801"/>
    </source>
</evidence>
<dbReference type="Gramene" id="AUR62015500-RA">
    <property type="protein sequence ID" value="AUR62015500-RA:cds"/>
    <property type="gene ID" value="AUR62015500"/>
</dbReference>
<dbReference type="GO" id="GO:0006508">
    <property type="term" value="P:proteolysis"/>
    <property type="evidence" value="ECO:0007669"/>
    <property type="project" value="UniProtKB-KW"/>
</dbReference>
<accession>A0A803LMI9</accession>
<dbReference type="PANTHER" id="PTHR46468:SF1">
    <property type="entry name" value="SENTRIN-SPECIFIC PROTEASE 8"/>
    <property type="match status" value="1"/>
</dbReference>
<name>A0A803LMI9_CHEQI</name>
<keyword evidence="8" id="KW-1185">Reference proteome</keyword>
<dbReference type="GO" id="GO:0000338">
    <property type="term" value="P:protein deneddylation"/>
    <property type="evidence" value="ECO:0007669"/>
    <property type="project" value="TreeGrafter"/>
</dbReference>
<dbReference type="GO" id="GO:0008234">
    <property type="term" value="F:cysteine-type peptidase activity"/>
    <property type="evidence" value="ECO:0007669"/>
    <property type="project" value="UniProtKB-KW"/>
</dbReference>
<evidence type="ECO:0000256" key="4">
    <source>
        <dbReference type="ARBA" id="ARBA00022807"/>
    </source>
</evidence>
<keyword evidence="2" id="KW-0645">Protease</keyword>
<dbReference type="InterPro" id="IPR038765">
    <property type="entry name" value="Papain-like_cys_pep_sf"/>
</dbReference>
<dbReference type="Gene3D" id="3.40.395.10">
    <property type="entry name" value="Adenoviral Proteinase, Chain A"/>
    <property type="match status" value="1"/>
</dbReference>
<comment type="similarity">
    <text evidence="1">Belongs to the peptidase C48 family.</text>
</comment>
<sequence length="144" mass="15982">CKYAKFVEDFANSSNLSSKTLVLFPVNDNDESGGSHWSTLVYDMMKNLFMHYDSMQELNSFHAMKLYDAVKEYMGPGGSESGVSKPVEDTKSESVAATGPAVLPKWRSNQKGDMISAIQKQVDDSVEVNMRSEVLDNIQQLAES</sequence>
<dbReference type="InterPro" id="IPR044613">
    <property type="entry name" value="Nep1/2-like"/>
</dbReference>